<dbReference type="Proteomes" id="UP000885792">
    <property type="component" value="Unassembled WGS sequence"/>
</dbReference>
<keyword evidence="1" id="KW-1133">Transmembrane helix</keyword>
<evidence type="ECO:0000259" key="2">
    <source>
        <dbReference type="Pfam" id="PF01551"/>
    </source>
</evidence>
<sequence length="278" mass="32138">MRDKYINIILVGYGGKKAKSFRINKRTLKFFLIGCTATLTGLLIFAVATFYQNLSLKTEVSKLREEKRKLTVLLAKEKRRTSYLEQFREKVEELEGKLITIDKFLRKKGIRKVPSGVGGARSRIDIFDVEYVSFLQDEAEKAYKYLSRIPLGPPVWGRITSRFGYRRDPFTGRYEFHDGVDIKAPWGTPVRATAEGKVIYAGWKAGYGKTVIIRHAYGFRTLYSHLSKIKVRAGRWVKPGDIIGYVGSTGRSTGPHVHYEVWRHSRKQNPLKYMYVRW</sequence>
<comment type="caution">
    <text evidence="3">The sequence shown here is derived from an EMBL/GenBank/DDBJ whole genome shotgun (WGS) entry which is preliminary data.</text>
</comment>
<dbReference type="InterPro" id="IPR050570">
    <property type="entry name" value="Cell_wall_metabolism_enzyme"/>
</dbReference>
<dbReference type="SUPFAM" id="SSF51261">
    <property type="entry name" value="Duplicated hybrid motif"/>
    <property type="match status" value="1"/>
</dbReference>
<dbReference type="InterPro" id="IPR016047">
    <property type="entry name" value="M23ase_b-sheet_dom"/>
</dbReference>
<name>A0A7C5Q367_AQUAO</name>
<dbReference type="InterPro" id="IPR011055">
    <property type="entry name" value="Dup_hybrid_motif"/>
</dbReference>
<proteinExistence type="predicted"/>
<organism evidence="3">
    <name type="scientific">Aquifex aeolicus</name>
    <dbReference type="NCBI Taxonomy" id="63363"/>
    <lineage>
        <taxon>Bacteria</taxon>
        <taxon>Pseudomonadati</taxon>
        <taxon>Aquificota</taxon>
        <taxon>Aquificia</taxon>
        <taxon>Aquificales</taxon>
        <taxon>Aquificaceae</taxon>
        <taxon>Aquifex</taxon>
    </lineage>
</organism>
<accession>A0A7C5Q367</accession>
<keyword evidence="1" id="KW-0812">Transmembrane</keyword>
<reference evidence="3" key="1">
    <citation type="journal article" date="2020" name="mSystems">
        <title>Genome- and Community-Level Interaction Insights into Carbon Utilization and Element Cycling Functions of Hydrothermarchaeota in Hydrothermal Sediment.</title>
        <authorList>
            <person name="Zhou Z."/>
            <person name="Liu Y."/>
            <person name="Xu W."/>
            <person name="Pan J."/>
            <person name="Luo Z.H."/>
            <person name="Li M."/>
        </authorList>
    </citation>
    <scope>NUCLEOTIDE SEQUENCE [LARGE SCALE GENOMIC DNA]</scope>
    <source>
        <strain evidence="3">HyVt-501</strain>
    </source>
</reference>
<protein>
    <submittedName>
        <fullName evidence="3">Peptidase M23</fullName>
    </submittedName>
</protein>
<dbReference type="FunFam" id="2.70.70.10:FF:000006">
    <property type="entry name" value="M23 family peptidase"/>
    <property type="match status" value="1"/>
</dbReference>
<dbReference type="Gene3D" id="2.70.70.10">
    <property type="entry name" value="Glucose Permease (Domain IIA)"/>
    <property type="match status" value="1"/>
</dbReference>
<dbReference type="PANTHER" id="PTHR21666">
    <property type="entry name" value="PEPTIDASE-RELATED"/>
    <property type="match status" value="1"/>
</dbReference>
<dbReference type="Pfam" id="PF01551">
    <property type="entry name" value="Peptidase_M23"/>
    <property type="match status" value="1"/>
</dbReference>
<dbReference type="PANTHER" id="PTHR21666:SF270">
    <property type="entry name" value="MUREIN HYDROLASE ACTIVATOR ENVC"/>
    <property type="match status" value="1"/>
</dbReference>
<dbReference type="EMBL" id="DRNB01000191">
    <property type="protein sequence ID" value="HHJ64313.1"/>
    <property type="molecule type" value="Genomic_DNA"/>
</dbReference>
<evidence type="ECO:0000256" key="1">
    <source>
        <dbReference type="SAM" id="Phobius"/>
    </source>
</evidence>
<dbReference type="CDD" id="cd12797">
    <property type="entry name" value="M23_peptidase"/>
    <property type="match status" value="1"/>
</dbReference>
<feature type="domain" description="M23ase beta-sheet core" evidence="2">
    <location>
        <begin position="176"/>
        <end position="270"/>
    </location>
</feature>
<keyword evidence="1" id="KW-0472">Membrane</keyword>
<dbReference type="GO" id="GO:0004222">
    <property type="term" value="F:metalloendopeptidase activity"/>
    <property type="evidence" value="ECO:0007669"/>
    <property type="project" value="TreeGrafter"/>
</dbReference>
<gene>
    <name evidence="3" type="ORF">ENJ61_05325</name>
</gene>
<dbReference type="AlphaFoldDB" id="A0A7C5Q367"/>
<feature type="transmembrane region" description="Helical" evidence="1">
    <location>
        <begin position="30"/>
        <end position="51"/>
    </location>
</feature>
<evidence type="ECO:0000313" key="3">
    <source>
        <dbReference type="EMBL" id="HHJ64313.1"/>
    </source>
</evidence>